<evidence type="ECO:0000313" key="11">
    <source>
        <dbReference type="Proteomes" id="UP000030170"/>
    </source>
</evidence>
<accession>A0A098TP89</accession>
<feature type="binding site" evidence="9">
    <location>
        <position position="138"/>
    </location>
    <ligand>
        <name>Zn(2+)</name>
        <dbReference type="ChEBI" id="CHEBI:29105"/>
        <note>catalytic</note>
    </ligand>
</feature>
<dbReference type="PROSITE" id="PS01306">
    <property type="entry name" value="UPF0054"/>
    <property type="match status" value="1"/>
</dbReference>
<evidence type="ECO:0000256" key="1">
    <source>
        <dbReference type="ARBA" id="ARBA00010875"/>
    </source>
</evidence>
<comment type="function">
    <text evidence="9">Single strand-specific metallo-endoribonuclease involved in late-stage 70S ribosome quality control and in maturation of the 3' terminus of the 16S rRNA.</text>
</comment>
<evidence type="ECO:0000256" key="8">
    <source>
        <dbReference type="ARBA" id="ARBA00022833"/>
    </source>
</evidence>
<keyword evidence="4 9" id="KW-0540">Nuclease</keyword>
<evidence type="ECO:0000256" key="4">
    <source>
        <dbReference type="ARBA" id="ARBA00022722"/>
    </source>
</evidence>
<dbReference type="OrthoDB" id="9807740at2"/>
<dbReference type="Pfam" id="PF02130">
    <property type="entry name" value="YbeY"/>
    <property type="match status" value="1"/>
</dbReference>
<dbReference type="HAMAP" id="MF_00009">
    <property type="entry name" value="Endoribonucl_YbeY"/>
    <property type="match status" value="1"/>
</dbReference>
<gene>
    <name evidence="9" type="primary">ybeY</name>
    <name evidence="10" type="ORF">DO97_12850</name>
</gene>
<dbReference type="PANTHER" id="PTHR46986">
    <property type="entry name" value="ENDORIBONUCLEASE YBEY, CHLOROPLASTIC"/>
    <property type="match status" value="1"/>
</dbReference>
<comment type="caution">
    <text evidence="10">The sequence shown here is derived from an EMBL/GenBank/DDBJ whole genome shotgun (WGS) entry which is preliminary data.</text>
</comment>
<keyword evidence="9" id="KW-0963">Cytoplasm</keyword>
<keyword evidence="5 9" id="KW-0479">Metal-binding</keyword>
<organism evidence="10 11">
    <name type="scientific">Neosynechococcus sphagnicola sy1</name>
    <dbReference type="NCBI Taxonomy" id="1497020"/>
    <lineage>
        <taxon>Bacteria</taxon>
        <taxon>Bacillati</taxon>
        <taxon>Cyanobacteriota</taxon>
        <taxon>Cyanophyceae</taxon>
        <taxon>Neosynechococcales</taxon>
        <taxon>Neosynechococcaceae</taxon>
        <taxon>Neosynechococcus</taxon>
    </lineage>
</organism>
<evidence type="ECO:0000256" key="6">
    <source>
        <dbReference type="ARBA" id="ARBA00022759"/>
    </source>
</evidence>
<keyword evidence="2 9" id="KW-0690">Ribosome biogenesis</keyword>
<keyword evidence="3 9" id="KW-0698">rRNA processing</keyword>
<reference evidence="10 11" key="1">
    <citation type="journal article" date="2014" name="Mol. Ecol.">
        <title>Evolution of Synechococcus.</title>
        <authorList>
            <person name="Dvorak P."/>
            <person name="Casamatta D."/>
            <person name="Hasler P."/>
            <person name="Poulickova A."/>
            <person name="Ondrej V."/>
            <person name="Sanges R."/>
        </authorList>
    </citation>
    <scope>NUCLEOTIDE SEQUENCE [LARGE SCALE GENOMIC DNA]</scope>
    <source>
        <strain evidence="10 11">CAUP A 1101</strain>
    </source>
</reference>
<keyword evidence="6 9" id="KW-0255">Endonuclease</keyword>
<evidence type="ECO:0000256" key="7">
    <source>
        <dbReference type="ARBA" id="ARBA00022801"/>
    </source>
</evidence>
<proteinExistence type="inferred from homology"/>
<keyword evidence="11" id="KW-1185">Reference proteome</keyword>
<evidence type="ECO:0000256" key="9">
    <source>
        <dbReference type="HAMAP-Rule" id="MF_00009"/>
    </source>
</evidence>
<evidence type="ECO:0000256" key="2">
    <source>
        <dbReference type="ARBA" id="ARBA00022517"/>
    </source>
</evidence>
<comment type="cofactor">
    <cofactor evidence="9">
        <name>Zn(2+)</name>
        <dbReference type="ChEBI" id="CHEBI:29105"/>
    </cofactor>
    <text evidence="9">Binds 1 zinc ion.</text>
</comment>
<dbReference type="PANTHER" id="PTHR46986:SF1">
    <property type="entry name" value="ENDORIBONUCLEASE YBEY, CHLOROPLASTIC"/>
    <property type="match status" value="1"/>
</dbReference>
<dbReference type="NCBIfam" id="TIGR00043">
    <property type="entry name" value="rRNA maturation RNase YbeY"/>
    <property type="match status" value="1"/>
</dbReference>
<evidence type="ECO:0000313" key="10">
    <source>
        <dbReference type="EMBL" id="KGF73702.1"/>
    </source>
</evidence>
<evidence type="ECO:0000256" key="3">
    <source>
        <dbReference type="ARBA" id="ARBA00022552"/>
    </source>
</evidence>
<dbReference type="GO" id="GO:0004222">
    <property type="term" value="F:metalloendopeptidase activity"/>
    <property type="evidence" value="ECO:0007669"/>
    <property type="project" value="InterPro"/>
</dbReference>
<feature type="binding site" evidence="9">
    <location>
        <position position="132"/>
    </location>
    <ligand>
        <name>Zn(2+)</name>
        <dbReference type="ChEBI" id="CHEBI:29105"/>
        <note>catalytic</note>
    </ligand>
</feature>
<dbReference type="EC" id="3.1.-.-" evidence="9"/>
<dbReference type="Proteomes" id="UP000030170">
    <property type="component" value="Unassembled WGS sequence"/>
</dbReference>
<comment type="similarity">
    <text evidence="1 9">Belongs to the endoribonuclease YbeY family.</text>
</comment>
<dbReference type="GO" id="GO:0004521">
    <property type="term" value="F:RNA endonuclease activity"/>
    <property type="evidence" value="ECO:0007669"/>
    <property type="project" value="UniProtKB-UniRule"/>
</dbReference>
<feature type="binding site" evidence="9">
    <location>
        <position position="128"/>
    </location>
    <ligand>
        <name>Zn(2+)</name>
        <dbReference type="ChEBI" id="CHEBI:29105"/>
        <note>catalytic</note>
    </ligand>
</feature>
<name>A0A098TP89_9CYAN</name>
<dbReference type="AlphaFoldDB" id="A0A098TP89"/>
<dbReference type="EMBL" id="JJML01000004">
    <property type="protein sequence ID" value="KGF73702.1"/>
    <property type="molecule type" value="Genomic_DNA"/>
</dbReference>
<dbReference type="GO" id="GO:0008270">
    <property type="term" value="F:zinc ion binding"/>
    <property type="evidence" value="ECO:0007669"/>
    <property type="project" value="UniProtKB-UniRule"/>
</dbReference>
<dbReference type="SUPFAM" id="SSF55486">
    <property type="entry name" value="Metalloproteases ('zincins'), catalytic domain"/>
    <property type="match status" value="1"/>
</dbReference>
<dbReference type="GO" id="GO:0006364">
    <property type="term" value="P:rRNA processing"/>
    <property type="evidence" value="ECO:0007669"/>
    <property type="project" value="UniProtKB-UniRule"/>
</dbReference>
<keyword evidence="8 9" id="KW-0862">Zinc</keyword>
<dbReference type="RefSeq" id="WP_036530944.1">
    <property type="nucleotide sequence ID" value="NZ_JJML01000004.1"/>
</dbReference>
<evidence type="ECO:0000256" key="5">
    <source>
        <dbReference type="ARBA" id="ARBA00022723"/>
    </source>
</evidence>
<dbReference type="InterPro" id="IPR023091">
    <property type="entry name" value="MetalPrtase_cat_dom_sf_prd"/>
</dbReference>
<protein>
    <recommendedName>
        <fullName evidence="9">Endoribonuclease YbeY</fullName>
        <ecNumber evidence="9">3.1.-.-</ecNumber>
    </recommendedName>
</protein>
<dbReference type="InterPro" id="IPR020549">
    <property type="entry name" value="YbeY_CS"/>
</dbReference>
<comment type="subcellular location">
    <subcellularLocation>
        <location evidence="9">Cytoplasm</location>
    </subcellularLocation>
</comment>
<dbReference type="Gene3D" id="3.40.390.30">
    <property type="entry name" value="Metalloproteases ('zincins'), catalytic domain"/>
    <property type="match status" value="1"/>
</dbReference>
<dbReference type="GO" id="GO:0005737">
    <property type="term" value="C:cytoplasm"/>
    <property type="evidence" value="ECO:0007669"/>
    <property type="project" value="UniProtKB-SubCell"/>
</dbReference>
<keyword evidence="7 9" id="KW-0378">Hydrolase</keyword>
<sequence>MHVELNVQDHWCYENAPVIPVNSWESYFEHWFMTLSPTLSPVQAYEVSLCLTSDAEVQELNRQYRGFDQPTDVLSFAALEADMPQAPELLNSLPLYLGDIMISVETAQRQAQQQGHDLVQELVWLAAHGLLHLLGWDHPDDASLLQMLHQQAILLEIVGFPGIVDVL</sequence>
<dbReference type="InterPro" id="IPR002036">
    <property type="entry name" value="YbeY"/>
</dbReference>
<dbReference type="STRING" id="1497020.DO97_12850"/>